<dbReference type="SMART" id="SM00591">
    <property type="entry name" value="RWD"/>
    <property type="match status" value="1"/>
</dbReference>
<evidence type="ECO:0000313" key="3">
    <source>
        <dbReference type="EMBL" id="TPX50380.1"/>
    </source>
</evidence>
<gene>
    <name evidence="2" type="ORF">SeLEV6574_g05339</name>
    <name evidence="3" type="ORF">SeMB42_g02276</name>
</gene>
<dbReference type="Gene3D" id="3.10.110.10">
    <property type="entry name" value="Ubiquitin Conjugating Enzyme"/>
    <property type="match status" value="1"/>
</dbReference>
<dbReference type="EMBL" id="QEAM01000247">
    <property type="protein sequence ID" value="TPX42916.1"/>
    <property type="molecule type" value="Genomic_DNA"/>
</dbReference>
<dbReference type="Pfam" id="PF05773">
    <property type="entry name" value="RWD"/>
    <property type="match status" value="1"/>
</dbReference>
<dbReference type="SUPFAM" id="SSF54495">
    <property type="entry name" value="UBC-like"/>
    <property type="match status" value="1"/>
</dbReference>
<dbReference type="AlphaFoldDB" id="A0A507CUU6"/>
<sequence>MSNYEEERRNELEALQSIYPDEFEAISATSFSIIIKSDDSPDVSFKLLIEYTPTYPDEAPTISITEEEGITESESSQLLSLAETEAANNLGMVSVFTIITSTKECLETLLKDRIEREEAENDRIRIAEEEAEAARYAGSKVTHETFVTWWATFIVEKQQEEMRIAKEKGIQLDKNKGKLTGRQLFEKDKALAASDVKMAGTSGADDEVVDLSLFEEGLEDLDDEDDDNAVLAGIRAGVADD</sequence>
<evidence type="ECO:0000313" key="2">
    <source>
        <dbReference type="EMBL" id="TPX42916.1"/>
    </source>
</evidence>
<dbReference type="STRING" id="286115.A0A507CUU6"/>
<dbReference type="InterPro" id="IPR040213">
    <property type="entry name" value="GIR2-like"/>
</dbReference>
<dbReference type="FunFam" id="3.10.110.10:FF:000050">
    <property type="entry name" value="eIF-2-alpha kinase GCN2"/>
    <property type="match status" value="1"/>
</dbReference>
<evidence type="ECO:0000259" key="1">
    <source>
        <dbReference type="PROSITE" id="PS50908"/>
    </source>
</evidence>
<dbReference type="GO" id="GO:0051246">
    <property type="term" value="P:regulation of protein metabolic process"/>
    <property type="evidence" value="ECO:0007669"/>
    <property type="project" value="UniProtKB-ARBA"/>
</dbReference>
<dbReference type="InterPro" id="IPR006575">
    <property type="entry name" value="RWD_dom"/>
</dbReference>
<dbReference type="OrthoDB" id="277175at2759"/>
<keyword evidence="4" id="KW-1185">Reference proteome</keyword>
<dbReference type="EMBL" id="QEAN01000068">
    <property type="protein sequence ID" value="TPX50380.1"/>
    <property type="molecule type" value="Genomic_DNA"/>
</dbReference>
<dbReference type="PANTHER" id="PTHR12292">
    <property type="entry name" value="RWD DOMAIN-CONTAINING PROTEIN"/>
    <property type="match status" value="1"/>
</dbReference>
<name>A0A507CUU6_9FUNG</name>
<dbReference type="InterPro" id="IPR016135">
    <property type="entry name" value="UBQ-conjugating_enzyme/RWD"/>
</dbReference>
<dbReference type="GO" id="GO:0033554">
    <property type="term" value="P:cellular response to stress"/>
    <property type="evidence" value="ECO:0007669"/>
    <property type="project" value="UniProtKB-ARBA"/>
</dbReference>
<feature type="domain" description="RWD" evidence="1">
    <location>
        <begin position="10"/>
        <end position="109"/>
    </location>
</feature>
<dbReference type="GO" id="GO:0010468">
    <property type="term" value="P:regulation of gene expression"/>
    <property type="evidence" value="ECO:0007669"/>
    <property type="project" value="UniProtKB-ARBA"/>
</dbReference>
<dbReference type="Proteomes" id="UP000320475">
    <property type="component" value="Unassembled WGS sequence"/>
</dbReference>
<evidence type="ECO:0000313" key="4">
    <source>
        <dbReference type="Proteomes" id="UP000317494"/>
    </source>
</evidence>
<dbReference type="GO" id="GO:0009893">
    <property type="term" value="P:positive regulation of metabolic process"/>
    <property type="evidence" value="ECO:0007669"/>
    <property type="project" value="UniProtKB-ARBA"/>
</dbReference>
<comment type="caution">
    <text evidence="2">The sequence shown here is derived from an EMBL/GenBank/DDBJ whole genome shotgun (WGS) entry which is preliminary data.</text>
</comment>
<proteinExistence type="predicted"/>
<evidence type="ECO:0000313" key="5">
    <source>
        <dbReference type="Proteomes" id="UP000320475"/>
    </source>
</evidence>
<reference evidence="4 5" key="1">
    <citation type="journal article" date="2019" name="Sci. Rep.">
        <title>Comparative genomics of chytrid fungi reveal insights into the obligate biotrophic and pathogenic lifestyle of Synchytrium endobioticum.</title>
        <authorList>
            <person name="van de Vossenberg B.T.L.H."/>
            <person name="Warris S."/>
            <person name="Nguyen H.D.T."/>
            <person name="van Gent-Pelzer M.P.E."/>
            <person name="Joly D.L."/>
            <person name="van de Geest H.C."/>
            <person name="Bonants P.J.M."/>
            <person name="Smith D.S."/>
            <person name="Levesque C.A."/>
            <person name="van der Lee T.A.J."/>
        </authorList>
    </citation>
    <scope>NUCLEOTIDE SEQUENCE [LARGE SCALE GENOMIC DNA]</scope>
    <source>
        <strain evidence="2 5">LEV6574</strain>
        <strain evidence="3 4">MB42</strain>
    </source>
</reference>
<accession>A0A507CUU6</accession>
<dbReference type="PROSITE" id="PS50908">
    <property type="entry name" value="RWD"/>
    <property type="match status" value="1"/>
</dbReference>
<dbReference type="Proteomes" id="UP000317494">
    <property type="component" value="Unassembled WGS sequence"/>
</dbReference>
<dbReference type="VEuPathDB" id="FungiDB:SeMB42_g02276"/>
<organism evidence="2 5">
    <name type="scientific">Synchytrium endobioticum</name>
    <dbReference type="NCBI Taxonomy" id="286115"/>
    <lineage>
        <taxon>Eukaryota</taxon>
        <taxon>Fungi</taxon>
        <taxon>Fungi incertae sedis</taxon>
        <taxon>Chytridiomycota</taxon>
        <taxon>Chytridiomycota incertae sedis</taxon>
        <taxon>Chytridiomycetes</taxon>
        <taxon>Synchytriales</taxon>
        <taxon>Synchytriaceae</taxon>
        <taxon>Synchytrium</taxon>
    </lineage>
</organism>
<protein>
    <recommendedName>
        <fullName evidence="1">RWD domain-containing protein</fullName>
    </recommendedName>
</protein>